<comment type="caution">
    <text evidence="2">The sequence shown here is derived from an EMBL/GenBank/DDBJ whole genome shotgun (WGS) entry which is preliminary data.</text>
</comment>
<sequence>RRNSTSKRPWTAMADRQESRKKRNRRKHISAAMATVTDCNQDMIPGRHGNRSV</sequence>
<name>A0A4Y2RX30_ARAVE</name>
<evidence type="ECO:0000256" key="1">
    <source>
        <dbReference type="SAM" id="MobiDB-lite"/>
    </source>
</evidence>
<feature type="region of interest" description="Disordered" evidence="1">
    <location>
        <begin position="1"/>
        <end position="27"/>
    </location>
</feature>
<dbReference type="EMBL" id="BGPR01018719">
    <property type="protein sequence ID" value="GBN79956.1"/>
    <property type="molecule type" value="Genomic_DNA"/>
</dbReference>
<dbReference type="Proteomes" id="UP000499080">
    <property type="component" value="Unassembled WGS sequence"/>
</dbReference>
<reference evidence="2 3" key="1">
    <citation type="journal article" date="2019" name="Sci. Rep.">
        <title>Orb-weaving spider Araneus ventricosus genome elucidates the spidroin gene catalogue.</title>
        <authorList>
            <person name="Kono N."/>
            <person name="Nakamura H."/>
            <person name="Ohtoshi R."/>
            <person name="Moran D.A.P."/>
            <person name="Shinohara A."/>
            <person name="Yoshida Y."/>
            <person name="Fujiwara M."/>
            <person name="Mori M."/>
            <person name="Tomita M."/>
            <person name="Arakawa K."/>
        </authorList>
    </citation>
    <scope>NUCLEOTIDE SEQUENCE [LARGE SCALE GENOMIC DNA]</scope>
</reference>
<feature type="non-terminal residue" evidence="2">
    <location>
        <position position="1"/>
    </location>
</feature>
<organism evidence="2 3">
    <name type="scientific">Araneus ventricosus</name>
    <name type="common">Orbweaver spider</name>
    <name type="synonym">Epeira ventricosa</name>
    <dbReference type="NCBI Taxonomy" id="182803"/>
    <lineage>
        <taxon>Eukaryota</taxon>
        <taxon>Metazoa</taxon>
        <taxon>Ecdysozoa</taxon>
        <taxon>Arthropoda</taxon>
        <taxon>Chelicerata</taxon>
        <taxon>Arachnida</taxon>
        <taxon>Araneae</taxon>
        <taxon>Araneomorphae</taxon>
        <taxon>Entelegynae</taxon>
        <taxon>Araneoidea</taxon>
        <taxon>Araneidae</taxon>
        <taxon>Araneus</taxon>
    </lineage>
</organism>
<proteinExistence type="predicted"/>
<evidence type="ECO:0000313" key="2">
    <source>
        <dbReference type="EMBL" id="GBN79956.1"/>
    </source>
</evidence>
<gene>
    <name evidence="2" type="ORF">AVEN_275125_1</name>
</gene>
<accession>A0A4Y2RX30</accession>
<evidence type="ECO:0000313" key="3">
    <source>
        <dbReference type="Proteomes" id="UP000499080"/>
    </source>
</evidence>
<dbReference type="AlphaFoldDB" id="A0A4Y2RX30"/>
<keyword evidence="3" id="KW-1185">Reference proteome</keyword>
<protein>
    <submittedName>
        <fullName evidence="2">Uncharacterized protein</fullName>
    </submittedName>
</protein>